<keyword evidence="2" id="KW-0677">Repeat</keyword>
<reference evidence="5" key="2">
    <citation type="submission" date="2025-08" db="UniProtKB">
        <authorList>
            <consortium name="RefSeq"/>
        </authorList>
    </citation>
    <scope>IDENTIFICATION</scope>
    <source>
        <tissue evidence="5">Leaf</tissue>
    </source>
</reference>
<keyword evidence="4" id="KW-1185">Reference proteome</keyword>
<evidence type="ECO:0000313" key="4">
    <source>
        <dbReference type="Proteomes" id="UP000694864"/>
    </source>
</evidence>
<proteinExistence type="inferred from homology"/>
<dbReference type="Proteomes" id="UP000694864">
    <property type="component" value="Chromosome 14"/>
</dbReference>
<dbReference type="NCBIfam" id="TIGR00756">
    <property type="entry name" value="PPR"/>
    <property type="match status" value="1"/>
</dbReference>
<dbReference type="InterPro" id="IPR011990">
    <property type="entry name" value="TPR-like_helical_dom_sf"/>
</dbReference>
<gene>
    <name evidence="5" type="primary">LOC109128605</name>
</gene>
<protein>
    <submittedName>
        <fullName evidence="5">Pentatricopeptide repeat-containing protein At1g12300, mitochondrial-like</fullName>
    </submittedName>
</protein>
<dbReference type="Gene3D" id="1.25.40.10">
    <property type="entry name" value="Tetratricopeptide repeat domain"/>
    <property type="match status" value="1"/>
</dbReference>
<name>A0ABM1QVP5_CAMSA</name>
<dbReference type="PROSITE" id="PS51375">
    <property type="entry name" value="PPR"/>
    <property type="match status" value="1"/>
</dbReference>
<organism evidence="4 5">
    <name type="scientific">Camelina sativa</name>
    <name type="common">False flax</name>
    <name type="synonym">Myagrum sativum</name>
    <dbReference type="NCBI Taxonomy" id="90675"/>
    <lineage>
        <taxon>Eukaryota</taxon>
        <taxon>Viridiplantae</taxon>
        <taxon>Streptophyta</taxon>
        <taxon>Embryophyta</taxon>
        <taxon>Tracheophyta</taxon>
        <taxon>Spermatophyta</taxon>
        <taxon>Magnoliopsida</taxon>
        <taxon>eudicotyledons</taxon>
        <taxon>Gunneridae</taxon>
        <taxon>Pentapetalae</taxon>
        <taxon>rosids</taxon>
        <taxon>malvids</taxon>
        <taxon>Brassicales</taxon>
        <taxon>Brassicaceae</taxon>
        <taxon>Camelineae</taxon>
        <taxon>Camelina</taxon>
    </lineage>
</organism>
<accession>A0ABM1QVP5</accession>
<dbReference type="RefSeq" id="XP_019090833.1">
    <property type="nucleotide sequence ID" value="XM_019235288.1"/>
</dbReference>
<evidence type="ECO:0000256" key="3">
    <source>
        <dbReference type="PROSITE-ProRule" id="PRU00708"/>
    </source>
</evidence>
<feature type="repeat" description="PPR" evidence="3">
    <location>
        <begin position="108"/>
        <end position="142"/>
    </location>
</feature>
<comment type="similarity">
    <text evidence="1">Belongs to the PPR family. P subfamily.</text>
</comment>
<evidence type="ECO:0000313" key="5">
    <source>
        <dbReference type="RefSeq" id="XP_019090833.1"/>
    </source>
</evidence>
<sequence length="157" mass="17989">MKGLVQTRRLLLLERAGTPRTHVFSSCCGRDYSGFSDRNLSYRERLRSGLADIKAEDAVDLFQPMIRSRPLPTVIDLNRLFSAVARTKQYDLVLALSKQMELIGIAYDLYSLNIVINCFCRRGRVCFAYSVLGKILKLGYEPSTITFNPMKLHMDRF</sequence>
<dbReference type="GeneID" id="109128605"/>
<reference evidence="4" key="1">
    <citation type="journal article" date="2014" name="Nat. Commun.">
        <title>The emerging biofuel crop Camelina sativa retains a highly undifferentiated hexaploid genome structure.</title>
        <authorList>
            <person name="Kagale S."/>
            <person name="Koh C."/>
            <person name="Nixon J."/>
            <person name="Bollina V."/>
            <person name="Clarke W.E."/>
            <person name="Tuteja R."/>
            <person name="Spillane C."/>
            <person name="Robinson S.J."/>
            <person name="Links M.G."/>
            <person name="Clarke C."/>
            <person name="Higgins E.E."/>
            <person name="Huebert T."/>
            <person name="Sharpe A.G."/>
            <person name="Parkin I.A."/>
        </authorList>
    </citation>
    <scope>NUCLEOTIDE SEQUENCE [LARGE SCALE GENOMIC DNA]</scope>
    <source>
        <strain evidence="4">cv. DH55</strain>
    </source>
</reference>
<evidence type="ECO:0000256" key="1">
    <source>
        <dbReference type="ARBA" id="ARBA00007626"/>
    </source>
</evidence>
<evidence type="ECO:0000256" key="2">
    <source>
        <dbReference type="ARBA" id="ARBA00022737"/>
    </source>
</evidence>
<dbReference type="PANTHER" id="PTHR47941">
    <property type="entry name" value="PENTATRICOPEPTIDE REPEAT-CONTAINING PROTEIN 3, MITOCHONDRIAL"/>
    <property type="match status" value="1"/>
</dbReference>
<dbReference type="InterPro" id="IPR002885">
    <property type="entry name" value="PPR_rpt"/>
</dbReference>